<evidence type="ECO:0000313" key="5">
    <source>
        <dbReference type="Proteomes" id="UP000284706"/>
    </source>
</evidence>
<reference evidence="4 5" key="1">
    <citation type="journal article" date="2018" name="Evol. Lett.">
        <title>Horizontal gene cluster transfer increased hallucinogenic mushroom diversity.</title>
        <authorList>
            <person name="Reynolds H.T."/>
            <person name="Vijayakumar V."/>
            <person name="Gluck-Thaler E."/>
            <person name="Korotkin H.B."/>
            <person name="Matheny P.B."/>
            <person name="Slot J.C."/>
        </authorList>
    </citation>
    <scope>NUCLEOTIDE SEQUENCE [LARGE SCALE GENOMIC DNA]</scope>
    <source>
        <strain evidence="4 5">SRW20</strain>
    </source>
</reference>
<dbReference type="PANTHER" id="PTHR10622">
    <property type="entry name" value="HET DOMAIN-CONTAINING PROTEIN"/>
    <property type="match status" value="1"/>
</dbReference>
<dbReference type="STRING" id="231916.A0A409Y041"/>
<proteinExistence type="predicted"/>
<feature type="region of interest" description="Disordered" evidence="1">
    <location>
        <begin position="530"/>
        <end position="555"/>
    </location>
</feature>
<dbReference type="OrthoDB" id="2654851at2759"/>
<evidence type="ECO:0000259" key="3">
    <source>
        <dbReference type="Pfam" id="PF26640"/>
    </source>
</evidence>
<dbReference type="InterPro" id="IPR058525">
    <property type="entry name" value="DUF8212"/>
</dbReference>
<dbReference type="PANTHER" id="PTHR10622:SF10">
    <property type="entry name" value="HET DOMAIN-CONTAINING PROTEIN"/>
    <property type="match status" value="1"/>
</dbReference>
<keyword evidence="5" id="KW-1185">Reference proteome</keyword>
<sequence>MCLVHIDTLELIEVTAPDYSHNYAILSHTWGDDEPTFQEFSAKTCTRKSGYAKIVQCCRQAKLDGFEYVWVDTCCIDKTSSSELSEAINSMYEWYKQARVCYVYLSDVEWRTQHQDIPRIAGYPGLFERSRWFTGGWTLQELIAPSHVVFYDRDWIEFGTKASLREEISRITAIPSPLLLDLGEPANYEEGRYRGKKAFLRLQQEIMKDSDDQSLFAWTFPDDMSTDTPVLAPHPRFFSDGGSIGTLDSDVDFPRQIPPFSMTNKGLHISLALLTCSRNDSDDDPLGIILEYHSSGKYRRVSPSVLCCVSEALPSFDQSDSIPSPRGLYIDNSIALPPGRSISLPQSRAAFSAVLLLLNCRAVDHASKPFLLPPTYYNTGENIQGSSFAIIVERNQSPSDRAIVLLVKGIGMTCAIYLPSDFPPGSEKSIEDFVNYLPELDSFGLDRAMRILPTGAEITVELRPRAKADFCVVIECTDPPATSRQTTREVSNMKQRENDLREYEGDQMCYAHESQGVRIYSKEVWQISEEKKKLGSSKPLSDLQRREERQWRWRG</sequence>
<dbReference type="AlphaFoldDB" id="A0A409Y041"/>
<evidence type="ECO:0000313" key="4">
    <source>
        <dbReference type="EMBL" id="PPQ96355.1"/>
    </source>
</evidence>
<evidence type="ECO:0000259" key="2">
    <source>
        <dbReference type="Pfam" id="PF06985"/>
    </source>
</evidence>
<feature type="compositionally biased region" description="Basic and acidic residues" evidence="1">
    <location>
        <begin position="543"/>
        <end position="555"/>
    </location>
</feature>
<accession>A0A409Y041</accession>
<dbReference type="Pfam" id="PF26640">
    <property type="entry name" value="DUF8212"/>
    <property type="match status" value="1"/>
</dbReference>
<dbReference type="Proteomes" id="UP000284706">
    <property type="component" value="Unassembled WGS sequence"/>
</dbReference>
<feature type="domain" description="DUF8212" evidence="3">
    <location>
        <begin position="197"/>
        <end position="220"/>
    </location>
</feature>
<organism evidence="4 5">
    <name type="scientific">Gymnopilus dilepis</name>
    <dbReference type="NCBI Taxonomy" id="231916"/>
    <lineage>
        <taxon>Eukaryota</taxon>
        <taxon>Fungi</taxon>
        <taxon>Dikarya</taxon>
        <taxon>Basidiomycota</taxon>
        <taxon>Agaricomycotina</taxon>
        <taxon>Agaricomycetes</taxon>
        <taxon>Agaricomycetidae</taxon>
        <taxon>Agaricales</taxon>
        <taxon>Agaricineae</taxon>
        <taxon>Hymenogastraceae</taxon>
        <taxon>Gymnopilus</taxon>
    </lineage>
</organism>
<name>A0A409Y041_9AGAR</name>
<dbReference type="InterPro" id="IPR010730">
    <property type="entry name" value="HET"/>
</dbReference>
<protein>
    <submittedName>
        <fullName evidence="4">Uncharacterized protein</fullName>
    </submittedName>
</protein>
<gene>
    <name evidence="4" type="ORF">CVT26_005042</name>
</gene>
<dbReference type="Pfam" id="PF06985">
    <property type="entry name" value="HET"/>
    <property type="match status" value="1"/>
</dbReference>
<evidence type="ECO:0000256" key="1">
    <source>
        <dbReference type="SAM" id="MobiDB-lite"/>
    </source>
</evidence>
<feature type="domain" description="Heterokaryon incompatibility" evidence="2">
    <location>
        <begin position="23"/>
        <end position="112"/>
    </location>
</feature>
<dbReference type="InParanoid" id="A0A409Y041"/>
<dbReference type="EMBL" id="NHYE01001377">
    <property type="protein sequence ID" value="PPQ96355.1"/>
    <property type="molecule type" value="Genomic_DNA"/>
</dbReference>
<comment type="caution">
    <text evidence="4">The sequence shown here is derived from an EMBL/GenBank/DDBJ whole genome shotgun (WGS) entry which is preliminary data.</text>
</comment>